<dbReference type="Pfam" id="PF01040">
    <property type="entry name" value="UbiA"/>
    <property type="match status" value="1"/>
</dbReference>
<organism evidence="6 7">
    <name type="scientific">Nannocystis exedens</name>
    <dbReference type="NCBI Taxonomy" id="54"/>
    <lineage>
        <taxon>Bacteria</taxon>
        <taxon>Pseudomonadati</taxon>
        <taxon>Myxococcota</taxon>
        <taxon>Polyangia</taxon>
        <taxon>Nannocystales</taxon>
        <taxon>Nannocystaceae</taxon>
        <taxon>Nannocystis</taxon>
    </lineage>
</organism>
<feature type="transmembrane region" description="Helical" evidence="5">
    <location>
        <begin position="98"/>
        <end position="124"/>
    </location>
</feature>
<comment type="subcellular location">
    <subcellularLocation>
        <location evidence="1">Membrane</location>
        <topology evidence="1">Multi-pass membrane protein</topology>
    </subcellularLocation>
</comment>
<dbReference type="AlphaFoldDB" id="A0A1I2HK25"/>
<evidence type="ECO:0000256" key="4">
    <source>
        <dbReference type="ARBA" id="ARBA00023136"/>
    </source>
</evidence>
<feature type="transmembrane region" description="Helical" evidence="5">
    <location>
        <begin position="208"/>
        <end position="234"/>
    </location>
</feature>
<dbReference type="STRING" id="54.SAMN02745121_07956"/>
<keyword evidence="2 5" id="KW-0812">Transmembrane</keyword>
<dbReference type="RefSeq" id="WP_096328514.1">
    <property type="nucleotide sequence ID" value="NZ_FOMX01000042.1"/>
</dbReference>
<keyword evidence="3 5" id="KW-1133">Transmembrane helix</keyword>
<evidence type="ECO:0000256" key="2">
    <source>
        <dbReference type="ARBA" id="ARBA00022692"/>
    </source>
</evidence>
<protein>
    <submittedName>
        <fullName evidence="6">4-hydroxybenzoate polyprenyltransferase</fullName>
    </submittedName>
</protein>
<dbReference type="OrthoDB" id="5525121at2"/>
<reference evidence="7" key="1">
    <citation type="submission" date="2016-10" db="EMBL/GenBank/DDBJ databases">
        <authorList>
            <person name="Varghese N."/>
            <person name="Submissions S."/>
        </authorList>
    </citation>
    <scope>NUCLEOTIDE SEQUENCE [LARGE SCALE GENOMIC DNA]</scope>
    <source>
        <strain evidence="7">ATCC 25963</strain>
    </source>
</reference>
<evidence type="ECO:0000256" key="5">
    <source>
        <dbReference type="SAM" id="Phobius"/>
    </source>
</evidence>
<evidence type="ECO:0000256" key="1">
    <source>
        <dbReference type="ARBA" id="ARBA00004141"/>
    </source>
</evidence>
<feature type="transmembrane region" description="Helical" evidence="5">
    <location>
        <begin position="136"/>
        <end position="162"/>
    </location>
</feature>
<gene>
    <name evidence="6" type="ORF">SAMN02745121_07956</name>
</gene>
<sequence length="290" mass="30591">MIAALRILFNVAIYRLQRLEMANMGGALLIMLALRLSPADVAVRLGFAFLLNLLVYLNNDFLDLPTDLRSPERDDANTRYLRDHRGAAVGAQLGLVSLLLVVAGAWDLGLLVPLVVGGGVCWLYSARLKHVAGADIAAMMVWGAAMLTVAFPPTHVLGWVLAGLLALDSAVFETIQVIRDHDADRDAGVRTTAVALGVPRTLALARGLLVLGAAAAALAIHPLVAVPPMIGVTLPLGRPARYWNQIRVLLGLAFLFAAGWVYLHGATAGWLVSCAAGGCTASPGLSLLSQ</sequence>
<dbReference type="GO" id="GO:0016020">
    <property type="term" value="C:membrane"/>
    <property type="evidence" value="ECO:0007669"/>
    <property type="project" value="UniProtKB-SubCell"/>
</dbReference>
<evidence type="ECO:0000313" key="7">
    <source>
        <dbReference type="Proteomes" id="UP000199400"/>
    </source>
</evidence>
<evidence type="ECO:0000313" key="6">
    <source>
        <dbReference type="EMBL" id="SFF28781.1"/>
    </source>
</evidence>
<dbReference type="GO" id="GO:0016765">
    <property type="term" value="F:transferase activity, transferring alkyl or aryl (other than methyl) groups"/>
    <property type="evidence" value="ECO:0007669"/>
    <property type="project" value="InterPro"/>
</dbReference>
<feature type="transmembrane region" description="Helical" evidence="5">
    <location>
        <begin position="246"/>
        <end position="263"/>
    </location>
</feature>
<evidence type="ECO:0000256" key="3">
    <source>
        <dbReference type="ARBA" id="ARBA00022989"/>
    </source>
</evidence>
<dbReference type="Proteomes" id="UP000199400">
    <property type="component" value="Unassembled WGS sequence"/>
</dbReference>
<name>A0A1I2HK25_9BACT</name>
<proteinExistence type="predicted"/>
<dbReference type="EMBL" id="FOMX01000042">
    <property type="protein sequence ID" value="SFF28781.1"/>
    <property type="molecule type" value="Genomic_DNA"/>
</dbReference>
<feature type="transmembrane region" description="Helical" evidence="5">
    <location>
        <begin position="269"/>
        <end position="288"/>
    </location>
</feature>
<dbReference type="InterPro" id="IPR000537">
    <property type="entry name" value="UbiA_prenyltransferase"/>
</dbReference>
<keyword evidence="6" id="KW-0808">Transferase</keyword>
<keyword evidence="7" id="KW-1185">Reference proteome</keyword>
<keyword evidence="4 5" id="KW-0472">Membrane</keyword>
<accession>A0A1I2HK25</accession>